<protein>
    <submittedName>
        <fullName evidence="1">Uncharacterized protein</fullName>
    </submittedName>
</protein>
<dbReference type="EMBL" id="JABBKX010000003">
    <property type="protein sequence ID" value="NMJ42028.1"/>
    <property type="molecule type" value="Genomic_DNA"/>
</dbReference>
<accession>A0A848EF99</accession>
<sequence>MRARKGLRAAAGWRRLALCLGLVGCAAEEPGLRPVPLAQAQQEVAERCTYMGGTFIADPDARRSVGGPSGSAEVTLPGPDWCERAEPPSGAMFLRFAPAVALRTEGRMPTASELAHTLSLAAARFGPEQVPPSTLRNLAALRAVLEADLRAGMAGEETPAGGLRLLPVEQGPQLRVIEAQVGTADAGTACIPARIVYEERDHPSFPAGTVLRMTSNSRYCLAPAGAAGFAVLRASERRVAQDTEADPRSVEWAALMERYFASLRFVAGPQPAPGRVRRGR</sequence>
<dbReference type="Proteomes" id="UP000548582">
    <property type="component" value="Unassembled WGS sequence"/>
</dbReference>
<evidence type="ECO:0000313" key="1">
    <source>
        <dbReference type="EMBL" id="NMJ42028.1"/>
    </source>
</evidence>
<name>A0A848EF99_9PROT</name>
<reference evidence="1 2" key="1">
    <citation type="submission" date="2020-03" db="EMBL/GenBank/DDBJ databases">
        <authorList>
            <person name="Sun Q."/>
        </authorList>
    </citation>
    <scope>NUCLEOTIDE SEQUENCE [LARGE SCALE GENOMIC DNA]</scope>
    <source>
        <strain evidence="1 2">JC162</strain>
    </source>
</reference>
<dbReference type="AlphaFoldDB" id="A0A848EF99"/>
<keyword evidence="2" id="KW-1185">Reference proteome</keyword>
<organism evidence="1 2">
    <name type="scientific">Neoroseomonas marina</name>
    <dbReference type="NCBI Taxonomy" id="1232220"/>
    <lineage>
        <taxon>Bacteria</taxon>
        <taxon>Pseudomonadati</taxon>
        <taxon>Pseudomonadota</taxon>
        <taxon>Alphaproteobacteria</taxon>
        <taxon>Acetobacterales</taxon>
        <taxon>Acetobacteraceae</taxon>
        <taxon>Neoroseomonas</taxon>
    </lineage>
</organism>
<dbReference type="RefSeq" id="WP_170054251.1">
    <property type="nucleotide sequence ID" value="NZ_JABBKX010000003.1"/>
</dbReference>
<comment type="caution">
    <text evidence="1">The sequence shown here is derived from an EMBL/GenBank/DDBJ whole genome shotgun (WGS) entry which is preliminary data.</text>
</comment>
<evidence type="ECO:0000313" key="2">
    <source>
        <dbReference type="Proteomes" id="UP000548582"/>
    </source>
</evidence>
<proteinExistence type="predicted"/>
<gene>
    <name evidence="1" type="ORF">GWK16_12305</name>
</gene>